<dbReference type="InterPro" id="IPR013986">
    <property type="entry name" value="DExx_box_DNA_helicase_dom_sf"/>
</dbReference>
<dbReference type="InterPro" id="IPR014016">
    <property type="entry name" value="UvrD-like_ATP-bd"/>
</dbReference>
<evidence type="ECO:0000259" key="12">
    <source>
        <dbReference type="PROSITE" id="PS51198"/>
    </source>
</evidence>
<dbReference type="Gene3D" id="1.10.10.160">
    <property type="match status" value="1"/>
</dbReference>
<dbReference type="PROSITE" id="PS51198">
    <property type="entry name" value="UVRD_HELICASE_ATP_BIND"/>
    <property type="match status" value="1"/>
</dbReference>
<keyword evidence="3 10" id="KW-0378">Hydrolase</keyword>
<keyword evidence="6" id="KW-0413">Isomerase</keyword>
<sequence>MRLDIHMRLDILLNIRPKTPGTTRCPARLLPRALWRPGGPYARLAEASAPTEVHERQAVLLQPRMAALSPHPGPAADLLQGCTMIDYAQALNEAQYEAATSGDGPVLVVAGAGSGKTRTIVYRLAWLAENGVSPESMLLLTFTRKAAQEMLHRAGLLLDHGLSGVQGGTFHAFAFSVLRRWKPAWLADRPFTVMDAADITSAVKHCRDDLKLGKGDKSFPKTQTVVGLLSKARNKELPLDEVLRREAFHLLPHAESLSRLGEAYNTYRREKGLMDYDDLLFELEALLRQNEVAAASLRQRFSHILVDEYQDTNLVQARIVRLLAGPEDAPPGNVMAVGDEAQSIYAFRGANVRNILDFPKLFPGARVIRLEENYRSTRPVLEVANSLLAHAAESFRKKLFTRKEGGEPVRLVTPLSDASQARLVVRRIEELLRDHMPHEIAVLFRAGFHSYNLEMALNQAGIGFRKYGGLRYTEAAHVKDVMAYARLLLNPLDLPAFARVAAQHSGIGPKTVEKLYNVIRSGDAAATEKALARHTGFLEDVRFINDLRTRPMAPSSTLAAVLEHYRPRLESLYPEDWPRRQQGLEEIIQMASGYVHLDLFLADLALESPEEDENDAEGKITLSTVHSAKGLEWNAVCIIDLVEDRFPSRHALARPEDFEEERRLMYVACTRARQCLDLYAPASLYNRAERGSQHVNQSPFVRELAPGLVEEWVEGFGGGISRRAAGGFGSPGAFQPRPATRPQGMQPPQEHAAYDDCQLPPEHAAGGRPVAAGGPAGNGGYGGYSRPEVPPPAATSSQGGDTPGQGHLCYCQHRIFGRGKIIRHISPEKVQVNFPGFGLKIILSEYLLMEN</sequence>
<keyword evidence="2 10" id="KW-0547">Nucleotide-binding</keyword>
<dbReference type="GO" id="GO:0016787">
    <property type="term" value="F:hydrolase activity"/>
    <property type="evidence" value="ECO:0007669"/>
    <property type="project" value="UniProtKB-UniRule"/>
</dbReference>
<feature type="domain" description="UvrD-like helicase ATP-binding" evidence="12">
    <location>
        <begin position="89"/>
        <end position="377"/>
    </location>
</feature>
<dbReference type="GO" id="GO:0005829">
    <property type="term" value="C:cytosol"/>
    <property type="evidence" value="ECO:0007669"/>
    <property type="project" value="TreeGrafter"/>
</dbReference>
<name>A0AA94L1N8_DESDE</name>
<evidence type="ECO:0000256" key="3">
    <source>
        <dbReference type="ARBA" id="ARBA00022801"/>
    </source>
</evidence>
<evidence type="ECO:0000256" key="8">
    <source>
        <dbReference type="ARBA" id="ARBA00034808"/>
    </source>
</evidence>
<comment type="caution">
    <text evidence="14">The sequence shown here is derived from an EMBL/GenBank/DDBJ whole genome shotgun (WGS) entry which is preliminary data.</text>
</comment>
<dbReference type="AlphaFoldDB" id="A0AA94L1N8"/>
<dbReference type="GO" id="GO:0003677">
    <property type="term" value="F:DNA binding"/>
    <property type="evidence" value="ECO:0007669"/>
    <property type="project" value="InterPro"/>
</dbReference>
<dbReference type="SUPFAM" id="SSF52540">
    <property type="entry name" value="P-loop containing nucleoside triphosphate hydrolases"/>
    <property type="match status" value="1"/>
</dbReference>
<evidence type="ECO:0000313" key="15">
    <source>
        <dbReference type="Proteomes" id="UP000182680"/>
    </source>
</evidence>
<evidence type="ECO:0000259" key="13">
    <source>
        <dbReference type="PROSITE" id="PS51217"/>
    </source>
</evidence>
<comment type="catalytic activity">
    <reaction evidence="9">
        <text>ATP + H2O = ADP + phosphate + H(+)</text>
        <dbReference type="Rhea" id="RHEA:13065"/>
        <dbReference type="ChEBI" id="CHEBI:15377"/>
        <dbReference type="ChEBI" id="CHEBI:15378"/>
        <dbReference type="ChEBI" id="CHEBI:30616"/>
        <dbReference type="ChEBI" id="CHEBI:43474"/>
        <dbReference type="ChEBI" id="CHEBI:456216"/>
        <dbReference type="EC" id="5.6.2.4"/>
    </reaction>
</comment>
<dbReference type="Pfam" id="PF00580">
    <property type="entry name" value="UvrD-helicase"/>
    <property type="match status" value="1"/>
</dbReference>
<dbReference type="PANTHER" id="PTHR11070:SF3">
    <property type="entry name" value="DNA 3'-5' HELICASE"/>
    <property type="match status" value="1"/>
</dbReference>
<dbReference type="EC" id="5.6.2.4" evidence="8"/>
<protein>
    <recommendedName>
        <fullName evidence="8">DNA 3'-5' helicase</fullName>
        <ecNumber evidence="8">5.6.2.4</ecNumber>
    </recommendedName>
</protein>
<dbReference type="GO" id="GO:0000725">
    <property type="term" value="P:recombinational repair"/>
    <property type="evidence" value="ECO:0007669"/>
    <property type="project" value="TreeGrafter"/>
</dbReference>
<comment type="similarity">
    <text evidence="1">Belongs to the helicase family. UvrD subfamily.</text>
</comment>
<dbReference type="Proteomes" id="UP000182680">
    <property type="component" value="Unassembled WGS sequence"/>
</dbReference>
<dbReference type="InterPro" id="IPR000212">
    <property type="entry name" value="DNA_helicase_UvrD/REP"/>
</dbReference>
<feature type="domain" description="UvrD-like helicase C-terminal" evidence="13">
    <location>
        <begin position="378"/>
        <end position="630"/>
    </location>
</feature>
<dbReference type="Gene3D" id="1.10.486.10">
    <property type="entry name" value="PCRA, domain 4"/>
    <property type="match status" value="1"/>
</dbReference>
<dbReference type="GO" id="GO:0043138">
    <property type="term" value="F:3'-5' DNA helicase activity"/>
    <property type="evidence" value="ECO:0007669"/>
    <property type="project" value="UniProtKB-EC"/>
</dbReference>
<evidence type="ECO:0000256" key="9">
    <source>
        <dbReference type="ARBA" id="ARBA00048988"/>
    </source>
</evidence>
<evidence type="ECO:0000313" key="14">
    <source>
        <dbReference type="EMBL" id="SFW27859.1"/>
    </source>
</evidence>
<dbReference type="EMBL" id="FPIW01000007">
    <property type="protein sequence ID" value="SFW27859.1"/>
    <property type="molecule type" value="Genomic_DNA"/>
</dbReference>
<dbReference type="InterPro" id="IPR027417">
    <property type="entry name" value="P-loop_NTPase"/>
</dbReference>
<comment type="catalytic activity">
    <reaction evidence="7">
        <text>Couples ATP hydrolysis with the unwinding of duplex DNA by translocating in the 3'-5' direction.</text>
        <dbReference type="EC" id="5.6.2.4"/>
    </reaction>
</comment>
<evidence type="ECO:0000256" key="2">
    <source>
        <dbReference type="ARBA" id="ARBA00022741"/>
    </source>
</evidence>
<dbReference type="CDD" id="cd17932">
    <property type="entry name" value="DEXQc_UvrD"/>
    <property type="match status" value="1"/>
</dbReference>
<feature type="region of interest" description="Disordered" evidence="11">
    <location>
        <begin position="725"/>
        <end position="803"/>
    </location>
</feature>
<evidence type="ECO:0000256" key="11">
    <source>
        <dbReference type="SAM" id="MobiDB-lite"/>
    </source>
</evidence>
<evidence type="ECO:0000256" key="1">
    <source>
        <dbReference type="ARBA" id="ARBA00009922"/>
    </source>
</evidence>
<organism evidence="14 15">
    <name type="scientific">Desulfovibrio desulfuricans</name>
    <dbReference type="NCBI Taxonomy" id="876"/>
    <lineage>
        <taxon>Bacteria</taxon>
        <taxon>Pseudomonadati</taxon>
        <taxon>Thermodesulfobacteriota</taxon>
        <taxon>Desulfovibrionia</taxon>
        <taxon>Desulfovibrionales</taxon>
        <taxon>Desulfovibrionaceae</taxon>
        <taxon>Desulfovibrio</taxon>
    </lineage>
</organism>
<feature type="compositionally biased region" description="Low complexity" evidence="11">
    <location>
        <begin position="764"/>
        <end position="773"/>
    </location>
</feature>
<dbReference type="Gene3D" id="3.40.50.300">
    <property type="entry name" value="P-loop containing nucleotide triphosphate hydrolases"/>
    <property type="match status" value="2"/>
</dbReference>
<dbReference type="InterPro" id="IPR014017">
    <property type="entry name" value="DNA_helicase_UvrD-like_C"/>
</dbReference>
<evidence type="ECO:0000256" key="6">
    <source>
        <dbReference type="ARBA" id="ARBA00023235"/>
    </source>
</evidence>
<gene>
    <name evidence="14" type="ORF">SAMN02910291_00678</name>
</gene>
<evidence type="ECO:0000256" key="5">
    <source>
        <dbReference type="ARBA" id="ARBA00022840"/>
    </source>
</evidence>
<feature type="compositionally biased region" description="Gly residues" evidence="11">
    <location>
        <begin position="774"/>
        <end position="783"/>
    </location>
</feature>
<proteinExistence type="inferred from homology"/>
<accession>A0AA94L1N8</accession>
<dbReference type="GO" id="GO:0005524">
    <property type="term" value="F:ATP binding"/>
    <property type="evidence" value="ECO:0007669"/>
    <property type="project" value="UniProtKB-UniRule"/>
</dbReference>
<dbReference type="PROSITE" id="PS51217">
    <property type="entry name" value="UVRD_HELICASE_CTER"/>
    <property type="match status" value="1"/>
</dbReference>
<evidence type="ECO:0000256" key="7">
    <source>
        <dbReference type="ARBA" id="ARBA00034617"/>
    </source>
</evidence>
<dbReference type="Pfam" id="PF13361">
    <property type="entry name" value="UvrD_C"/>
    <property type="match status" value="2"/>
</dbReference>
<reference evidence="15" key="1">
    <citation type="submission" date="2016-11" db="EMBL/GenBank/DDBJ databases">
        <authorList>
            <person name="Jaros S."/>
            <person name="Januszkiewicz K."/>
            <person name="Wedrychowicz H."/>
        </authorList>
    </citation>
    <scope>NUCLEOTIDE SEQUENCE [LARGE SCALE GENOMIC DNA]</scope>
    <source>
        <strain evidence="15">DSM 7057</strain>
    </source>
</reference>
<evidence type="ECO:0000256" key="10">
    <source>
        <dbReference type="PROSITE-ProRule" id="PRU00560"/>
    </source>
</evidence>
<feature type="binding site" evidence="10">
    <location>
        <begin position="110"/>
        <end position="117"/>
    </location>
    <ligand>
        <name>ATP</name>
        <dbReference type="ChEBI" id="CHEBI:30616"/>
    </ligand>
</feature>
<dbReference type="PANTHER" id="PTHR11070">
    <property type="entry name" value="UVRD / RECB / PCRA DNA HELICASE FAMILY MEMBER"/>
    <property type="match status" value="1"/>
</dbReference>
<keyword evidence="4 10" id="KW-0347">Helicase</keyword>
<keyword evidence="5 10" id="KW-0067">ATP-binding</keyword>
<evidence type="ECO:0000256" key="4">
    <source>
        <dbReference type="ARBA" id="ARBA00022806"/>
    </source>
</evidence>